<gene>
    <name evidence="2" type="ORF">BJ878DRAFT_180483</name>
</gene>
<feature type="region of interest" description="Disordered" evidence="1">
    <location>
        <begin position="212"/>
        <end position="237"/>
    </location>
</feature>
<dbReference type="EMBL" id="MU254095">
    <property type="protein sequence ID" value="KAG9242256.1"/>
    <property type="molecule type" value="Genomic_DNA"/>
</dbReference>
<feature type="compositionally biased region" description="Pro residues" evidence="1">
    <location>
        <begin position="138"/>
        <end position="153"/>
    </location>
</feature>
<dbReference type="AlphaFoldDB" id="A0A9P7YYV1"/>
<evidence type="ECO:0000313" key="2">
    <source>
        <dbReference type="EMBL" id="KAG9242256.1"/>
    </source>
</evidence>
<feature type="compositionally biased region" description="Low complexity" evidence="1">
    <location>
        <begin position="172"/>
        <end position="186"/>
    </location>
</feature>
<sequence length="387" mass="41648">MVRWSCREVSCSVQICAAPAFSYKTSTNRTNYDYTHEIVADEACKHHPSQTSSCFLPCPPFTHKHYLYHVALPSKSEYQESAMSSSIAQMMLEVSSAVGMNSMEMMSSVPSTRDPSPRSSASNSPAMANSPTMSSPSISPPLSPISGTRPPPTRLRSLSKLQIPFYQLPKQRLLPPRQLPQAPSPLTLDKETPILTFDSPLAPKLLRANSFKPTPAEVDSSDSEAEASPSPSPFEHLKRHLLVPRRVDQISPLSNTYNLSATRSPVSPMSCVAMAGTPSPVNPLMAGSPYRFNDTMLGLTGMSAQLANSPTLSAMLASSRAASPLVPYPSSALLGTPYLSTNPYSANLFSDRHGLESPRPFSAISGASSCYSSAVFSRIQSPITTAC</sequence>
<comment type="caution">
    <text evidence="2">The sequence shown here is derived from an EMBL/GenBank/DDBJ whole genome shotgun (WGS) entry which is preliminary data.</text>
</comment>
<dbReference type="Proteomes" id="UP000887226">
    <property type="component" value="Unassembled WGS sequence"/>
</dbReference>
<feature type="region of interest" description="Disordered" evidence="1">
    <location>
        <begin position="106"/>
        <end position="154"/>
    </location>
</feature>
<evidence type="ECO:0000313" key="3">
    <source>
        <dbReference type="Proteomes" id="UP000887226"/>
    </source>
</evidence>
<feature type="compositionally biased region" description="Low complexity" evidence="1">
    <location>
        <begin position="117"/>
        <end position="137"/>
    </location>
</feature>
<keyword evidence="3" id="KW-1185">Reference proteome</keyword>
<reference evidence="2" key="1">
    <citation type="journal article" date="2021" name="IMA Fungus">
        <title>Genomic characterization of three marine fungi, including Emericellopsis atlantica sp. nov. with signatures of a generalist lifestyle and marine biomass degradation.</title>
        <authorList>
            <person name="Hagestad O.C."/>
            <person name="Hou L."/>
            <person name="Andersen J.H."/>
            <person name="Hansen E.H."/>
            <person name="Altermark B."/>
            <person name="Li C."/>
            <person name="Kuhnert E."/>
            <person name="Cox R.J."/>
            <person name="Crous P.W."/>
            <person name="Spatafora J.W."/>
            <person name="Lail K."/>
            <person name="Amirebrahimi M."/>
            <person name="Lipzen A."/>
            <person name="Pangilinan J."/>
            <person name="Andreopoulos W."/>
            <person name="Hayes R.D."/>
            <person name="Ng V."/>
            <person name="Grigoriev I.V."/>
            <person name="Jackson S.A."/>
            <person name="Sutton T.D.S."/>
            <person name="Dobson A.D.W."/>
            <person name="Rama T."/>
        </authorList>
    </citation>
    <scope>NUCLEOTIDE SEQUENCE</scope>
    <source>
        <strain evidence="2">TRa3180A</strain>
    </source>
</reference>
<accession>A0A9P7YYV1</accession>
<name>A0A9P7YYV1_9HELO</name>
<proteinExistence type="predicted"/>
<protein>
    <submittedName>
        <fullName evidence="2">Uncharacterized protein</fullName>
    </submittedName>
</protein>
<organism evidence="2 3">
    <name type="scientific">Calycina marina</name>
    <dbReference type="NCBI Taxonomy" id="1763456"/>
    <lineage>
        <taxon>Eukaryota</taxon>
        <taxon>Fungi</taxon>
        <taxon>Dikarya</taxon>
        <taxon>Ascomycota</taxon>
        <taxon>Pezizomycotina</taxon>
        <taxon>Leotiomycetes</taxon>
        <taxon>Helotiales</taxon>
        <taxon>Pezizellaceae</taxon>
        <taxon>Calycina</taxon>
    </lineage>
</organism>
<feature type="region of interest" description="Disordered" evidence="1">
    <location>
        <begin position="172"/>
        <end position="191"/>
    </location>
</feature>
<evidence type="ECO:0000256" key="1">
    <source>
        <dbReference type="SAM" id="MobiDB-lite"/>
    </source>
</evidence>